<organism evidence="2 3">
    <name type="scientific">Pararge aegeria aegeria</name>
    <dbReference type="NCBI Taxonomy" id="348720"/>
    <lineage>
        <taxon>Eukaryota</taxon>
        <taxon>Metazoa</taxon>
        <taxon>Ecdysozoa</taxon>
        <taxon>Arthropoda</taxon>
        <taxon>Hexapoda</taxon>
        <taxon>Insecta</taxon>
        <taxon>Pterygota</taxon>
        <taxon>Neoptera</taxon>
        <taxon>Endopterygota</taxon>
        <taxon>Lepidoptera</taxon>
        <taxon>Glossata</taxon>
        <taxon>Ditrysia</taxon>
        <taxon>Papilionoidea</taxon>
        <taxon>Nymphalidae</taxon>
        <taxon>Satyrinae</taxon>
        <taxon>Satyrini</taxon>
        <taxon>Parargina</taxon>
        <taxon>Pararge</taxon>
    </lineage>
</organism>
<dbReference type="InterPro" id="IPR051876">
    <property type="entry name" value="ODA-DC/CCD"/>
</dbReference>
<dbReference type="PANTHER" id="PTHR21694:SF18">
    <property type="entry name" value="COILED-COIL DOMAIN-CONTAINING PROTEIN 63"/>
    <property type="match status" value="1"/>
</dbReference>
<name>A0A8S4SIX2_9NEOP</name>
<keyword evidence="1" id="KW-0175">Coiled coil</keyword>
<dbReference type="Proteomes" id="UP000838756">
    <property type="component" value="Unassembled WGS sequence"/>
</dbReference>
<comment type="caution">
    <text evidence="2">The sequence shown here is derived from an EMBL/GenBank/DDBJ whole genome shotgun (WGS) entry which is preliminary data.</text>
</comment>
<dbReference type="PANTHER" id="PTHR21694">
    <property type="entry name" value="COILED-COIL DOMAIN-CONTAINING PROTEIN 63"/>
    <property type="match status" value="1"/>
</dbReference>
<evidence type="ECO:0000313" key="2">
    <source>
        <dbReference type="EMBL" id="CAH2266289.1"/>
    </source>
</evidence>
<protein>
    <submittedName>
        <fullName evidence="2">Jg17834 protein</fullName>
    </submittedName>
</protein>
<sequence>MSSPNDDMEMEKIAEDELSKLQRQFRVMEIDRSNVTSSVQPTLRVQANIIRSLSTELDNIMTELRLTKSTSNLLDNAKTRQQLITLLKEHENCSSDVKEHRATIKELNFLLKQVQKEIKGLRAKGVGFEKDYAGTLSNQTIISQLENRLNTAMKKFNTVNSDNYAMRLEIDRLLRDR</sequence>
<accession>A0A8S4SIX2</accession>
<dbReference type="OrthoDB" id="6766775at2759"/>
<gene>
    <name evidence="2" type="primary">jg17834</name>
    <name evidence="2" type="ORF">PAEG_LOCUS25240</name>
</gene>
<keyword evidence="3" id="KW-1185">Reference proteome</keyword>
<feature type="coiled-coil region" evidence="1">
    <location>
        <begin position="97"/>
        <end position="162"/>
    </location>
</feature>
<evidence type="ECO:0000256" key="1">
    <source>
        <dbReference type="SAM" id="Coils"/>
    </source>
</evidence>
<proteinExistence type="predicted"/>
<evidence type="ECO:0000313" key="3">
    <source>
        <dbReference type="Proteomes" id="UP000838756"/>
    </source>
</evidence>
<dbReference type="AlphaFoldDB" id="A0A8S4SIX2"/>
<reference evidence="2" key="1">
    <citation type="submission" date="2022-03" db="EMBL/GenBank/DDBJ databases">
        <authorList>
            <person name="Lindestad O."/>
        </authorList>
    </citation>
    <scope>NUCLEOTIDE SEQUENCE</scope>
</reference>
<dbReference type="EMBL" id="CAKXAJ010026304">
    <property type="protein sequence ID" value="CAH2266289.1"/>
    <property type="molecule type" value="Genomic_DNA"/>
</dbReference>